<reference evidence="1 2" key="1">
    <citation type="submission" date="2016-10" db="EMBL/GenBank/DDBJ databases">
        <authorList>
            <person name="de Groot N.N."/>
        </authorList>
    </citation>
    <scope>NUCLEOTIDE SEQUENCE [LARGE SCALE GENOMIC DNA]</scope>
    <source>
        <strain evidence="1 2">DSM 25947</strain>
    </source>
</reference>
<dbReference type="EMBL" id="FOHT01000009">
    <property type="protein sequence ID" value="SET26326.1"/>
    <property type="molecule type" value="Genomic_DNA"/>
</dbReference>
<name>A0A1I0D3G2_9BACT</name>
<evidence type="ECO:0000313" key="2">
    <source>
        <dbReference type="Proteomes" id="UP000181981"/>
    </source>
</evidence>
<dbReference type="Proteomes" id="UP000181981">
    <property type="component" value="Unassembled WGS sequence"/>
</dbReference>
<gene>
    <name evidence="1" type="ORF">SAMN05444285_10916</name>
</gene>
<organism evidence="1 2">
    <name type="scientific">Draconibacterium orientale</name>
    <dbReference type="NCBI Taxonomy" id="1168034"/>
    <lineage>
        <taxon>Bacteria</taxon>
        <taxon>Pseudomonadati</taxon>
        <taxon>Bacteroidota</taxon>
        <taxon>Bacteroidia</taxon>
        <taxon>Marinilabiliales</taxon>
        <taxon>Prolixibacteraceae</taxon>
        <taxon>Draconibacterium</taxon>
    </lineage>
</organism>
<evidence type="ECO:0000313" key="1">
    <source>
        <dbReference type="EMBL" id="SET26326.1"/>
    </source>
</evidence>
<proteinExistence type="predicted"/>
<sequence length="46" mass="5499">MTEHFREKPERVYEKNFVSWCLRVEKEKTQSRKATKKIQSSVDGAL</sequence>
<protein>
    <submittedName>
        <fullName evidence="1">Uncharacterized protein</fullName>
    </submittedName>
</protein>
<accession>A0A1I0D3G2</accession>
<dbReference type="AlphaFoldDB" id="A0A1I0D3G2"/>